<feature type="signal peptide" evidence="1">
    <location>
        <begin position="1"/>
        <end position="20"/>
    </location>
</feature>
<evidence type="ECO:0000313" key="3">
    <source>
        <dbReference type="EMBL" id="MCO5955990.1"/>
    </source>
</evidence>
<protein>
    <recommendedName>
        <fullName evidence="6">Secreted protein</fullName>
    </recommendedName>
</protein>
<keyword evidence="4" id="KW-1185">Reference proteome</keyword>
<evidence type="ECO:0000313" key="2">
    <source>
        <dbReference type="EMBL" id="MCM2400042.1"/>
    </source>
</evidence>
<evidence type="ECO:0000256" key="1">
    <source>
        <dbReference type="SAM" id="SignalP"/>
    </source>
</evidence>
<dbReference type="EMBL" id="JAMXLX010000001">
    <property type="protein sequence ID" value="MCO5955990.1"/>
    <property type="molecule type" value="Genomic_DNA"/>
</dbReference>
<dbReference type="RefSeq" id="WP_250912690.1">
    <property type="nucleotide sequence ID" value="NZ_JAMQAY010000001.1"/>
</dbReference>
<sequence length="111" mass="12319">MKKLVLLAVAATVASSPALAISRYNSPSMTCEAARAAVLSQGAVVLRYPSKRVAGMTLYDRYVRDNNQCEQHDYAARAYVPTRDNPRCPVLACKPVDDSNGSMFHRPWIRF</sequence>
<evidence type="ECO:0000313" key="4">
    <source>
        <dbReference type="Proteomes" id="UP001155079"/>
    </source>
</evidence>
<gene>
    <name evidence="2" type="ORF">NBH20_02675</name>
    <name evidence="3" type="ORF">NBH21_04315</name>
</gene>
<reference evidence="3 4" key="1">
    <citation type="submission" date="2022-06" db="EMBL/GenBank/DDBJ databases">
        <authorList>
            <person name="Sun Q."/>
        </authorList>
    </citation>
    <scope>NUCLEOTIDE SEQUENCE</scope>
    <source>
        <strain evidence="3">S101</strain>
        <strain evidence="2 4">S153</strain>
    </source>
</reference>
<dbReference type="AlphaFoldDB" id="A0AAJ1BTD6"/>
<evidence type="ECO:0008006" key="6">
    <source>
        <dbReference type="Google" id="ProtNLM"/>
    </source>
</evidence>
<dbReference type="Proteomes" id="UP001155079">
    <property type="component" value="Unassembled WGS sequence"/>
</dbReference>
<keyword evidence="1" id="KW-0732">Signal</keyword>
<feature type="chain" id="PRO_5042471678" description="Secreted protein" evidence="1">
    <location>
        <begin position="21"/>
        <end position="111"/>
    </location>
</feature>
<accession>A0AAJ1BTD6</accession>
<dbReference type="Proteomes" id="UP001155380">
    <property type="component" value="Unassembled WGS sequence"/>
</dbReference>
<dbReference type="EMBL" id="JAMQAY010000001">
    <property type="protein sequence ID" value="MCM2400042.1"/>
    <property type="molecule type" value="Genomic_DNA"/>
</dbReference>
<organism evidence="3 5">
    <name type="scientific">Ciceribacter sichuanensis</name>
    <dbReference type="NCBI Taxonomy" id="2949647"/>
    <lineage>
        <taxon>Bacteria</taxon>
        <taxon>Pseudomonadati</taxon>
        <taxon>Pseudomonadota</taxon>
        <taxon>Alphaproteobacteria</taxon>
        <taxon>Hyphomicrobiales</taxon>
        <taxon>Rhizobiaceae</taxon>
        <taxon>Ciceribacter</taxon>
    </lineage>
</organism>
<evidence type="ECO:0000313" key="5">
    <source>
        <dbReference type="Proteomes" id="UP001155380"/>
    </source>
</evidence>
<name>A0AAJ1BTD6_9HYPH</name>
<proteinExistence type="predicted"/>
<comment type="caution">
    <text evidence="3">The sequence shown here is derived from an EMBL/GenBank/DDBJ whole genome shotgun (WGS) entry which is preliminary data.</text>
</comment>